<dbReference type="GO" id="GO:0006623">
    <property type="term" value="P:protein targeting to vacuole"/>
    <property type="evidence" value="ECO:0007669"/>
    <property type="project" value="TreeGrafter"/>
</dbReference>
<keyword evidence="9" id="KW-0175">Coiled coil</keyword>
<keyword evidence="13" id="KW-1185">Reference proteome</keyword>
<dbReference type="PROSITE" id="PS50195">
    <property type="entry name" value="PX"/>
    <property type="match status" value="1"/>
</dbReference>
<keyword evidence="8" id="KW-0472">Membrane</keyword>
<dbReference type="GO" id="GO:0032266">
    <property type="term" value="F:phosphatidylinositol-3-phosphate binding"/>
    <property type="evidence" value="ECO:0007669"/>
    <property type="project" value="TreeGrafter"/>
</dbReference>
<evidence type="ECO:0000256" key="2">
    <source>
        <dbReference type="ARBA" id="ARBA00004496"/>
    </source>
</evidence>
<dbReference type="Proteomes" id="UP000243876">
    <property type="component" value="Unassembled WGS sequence"/>
</dbReference>
<dbReference type="GO" id="GO:0005768">
    <property type="term" value="C:endosome"/>
    <property type="evidence" value="ECO:0007669"/>
    <property type="project" value="TreeGrafter"/>
</dbReference>
<name>A0A0D6EGN1_SPOSA</name>
<evidence type="ECO:0000256" key="4">
    <source>
        <dbReference type="ARBA" id="ARBA00014268"/>
    </source>
</evidence>
<evidence type="ECO:0000313" key="13">
    <source>
        <dbReference type="Proteomes" id="UP000243876"/>
    </source>
</evidence>
<dbReference type="GO" id="GO:0016020">
    <property type="term" value="C:membrane"/>
    <property type="evidence" value="ECO:0007669"/>
    <property type="project" value="UniProtKB-SubCell"/>
</dbReference>
<evidence type="ECO:0000313" key="12">
    <source>
        <dbReference type="EMBL" id="CEQ39157.1"/>
    </source>
</evidence>
<dbReference type="InterPro" id="IPR036871">
    <property type="entry name" value="PX_dom_sf"/>
</dbReference>
<evidence type="ECO:0000256" key="10">
    <source>
        <dbReference type="SAM" id="MobiDB-lite"/>
    </source>
</evidence>
<gene>
    <name evidence="12" type="primary">SPOSA6832_00677</name>
</gene>
<feature type="region of interest" description="Disordered" evidence="10">
    <location>
        <begin position="1"/>
        <end position="47"/>
    </location>
</feature>
<feature type="domain" description="PX" evidence="11">
    <location>
        <begin position="99"/>
        <end position="213"/>
    </location>
</feature>
<evidence type="ECO:0000259" key="11">
    <source>
        <dbReference type="PROSITE" id="PS50195"/>
    </source>
</evidence>
<evidence type="ECO:0000256" key="3">
    <source>
        <dbReference type="ARBA" id="ARBA00010883"/>
    </source>
</evidence>
<feature type="compositionally biased region" description="Polar residues" evidence="10">
    <location>
        <begin position="1"/>
        <end position="24"/>
    </location>
</feature>
<dbReference type="GO" id="GO:0042147">
    <property type="term" value="P:retrograde transport, endosome to Golgi"/>
    <property type="evidence" value="ECO:0007669"/>
    <property type="project" value="InterPro"/>
</dbReference>
<keyword evidence="6" id="KW-0963">Cytoplasm</keyword>
<dbReference type="PANTHER" id="PTHR47554:SF1">
    <property type="entry name" value="SORTING NEXIN MVP1"/>
    <property type="match status" value="1"/>
</dbReference>
<accession>A0A0D6EGN1</accession>
<dbReference type="OrthoDB" id="10064318at2759"/>
<evidence type="ECO:0000256" key="8">
    <source>
        <dbReference type="ARBA" id="ARBA00023136"/>
    </source>
</evidence>
<comment type="similarity">
    <text evidence="3">Belongs to the sorting nexin family.</text>
</comment>
<dbReference type="GO" id="GO:0005829">
    <property type="term" value="C:cytosol"/>
    <property type="evidence" value="ECO:0007669"/>
    <property type="project" value="GOC"/>
</dbReference>
<comment type="subcellular location">
    <subcellularLocation>
        <location evidence="2">Cytoplasm</location>
    </subcellularLocation>
    <subcellularLocation>
        <location evidence="1">Membrane</location>
        <topology evidence="1">Peripheral membrane protein</topology>
        <orientation evidence="1">Cytoplasmic side</orientation>
    </subcellularLocation>
</comment>
<keyword evidence="7" id="KW-0653">Protein transport</keyword>
<evidence type="ECO:0000256" key="5">
    <source>
        <dbReference type="ARBA" id="ARBA00022448"/>
    </source>
</evidence>
<feature type="coiled-coil region" evidence="9">
    <location>
        <begin position="365"/>
        <end position="419"/>
    </location>
</feature>
<sequence>MSSFDQSRGSSIPSSFPRQDSWNASDGWAAPTIAPPPTASSSSAPLFSNGHSSSIDAAHKLDYSLIDEDQPENANAFGDNLLGRAGLGYRDGEPWQLPRQQRVEVHVKPELGGFFVLPHHVFLVVTEKGSSVERRYSDFVWLLDCLTRRYPFRMLPALPPKRMQLQGHYLASDDGFLDRRRRGLERALTFLVNHPVLKLDGLLGTFLHEQSDLALWRKRTPVTLAEESVTRTLTPTELSSLPLDLDAKLSSLRSRLPSLVEIWSKLAVTTDRIAHRRLNQAAEWKKMREQLNAAVGIEKSGWRANEVEVVERDEAQVGRSAGAVGATEEGSARRLLNGWAEDTKRHRELYINFRDLFVRQQTLGVDNLDQLQKRIESNLAKLELLRQLSPPPATFAADFEKLTTAIEADQRAIDTLKRRREFVRWCIWEEALFLFRSTSLLRTTLKDLAEEETTFARRLGEQWEALVEGLGAAL</sequence>
<reference evidence="13" key="1">
    <citation type="submission" date="2015-02" db="EMBL/GenBank/DDBJ databases">
        <authorList>
            <person name="Gon?alves P."/>
        </authorList>
    </citation>
    <scope>NUCLEOTIDE SEQUENCE [LARGE SCALE GENOMIC DNA]</scope>
</reference>
<keyword evidence="5" id="KW-0813">Transport</keyword>
<dbReference type="SMART" id="SM00312">
    <property type="entry name" value="PX"/>
    <property type="match status" value="1"/>
</dbReference>
<proteinExistence type="inferred from homology"/>
<dbReference type="AlphaFoldDB" id="A0A0D6EGN1"/>
<dbReference type="EMBL" id="CENE01000002">
    <property type="protein sequence ID" value="CEQ39157.1"/>
    <property type="molecule type" value="Genomic_DNA"/>
</dbReference>
<dbReference type="Pfam" id="PF00787">
    <property type="entry name" value="PX"/>
    <property type="match status" value="1"/>
</dbReference>
<dbReference type="InterPro" id="IPR028662">
    <property type="entry name" value="SNX8/Mvp1"/>
</dbReference>
<dbReference type="InterPro" id="IPR045734">
    <property type="entry name" value="Snx8_BAR_dom"/>
</dbReference>
<dbReference type="InterPro" id="IPR001683">
    <property type="entry name" value="PX_dom"/>
</dbReference>
<dbReference type="SUPFAM" id="SSF64268">
    <property type="entry name" value="PX domain"/>
    <property type="match status" value="1"/>
</dbReference>
<evidence type="ECO:0000256" key="9">
    <source>
        <dbReference type="SAM" id="Coils"/>
    </source>
</evidence>
<evidence type="ECO:0000256" key="7">
    <source>
        <dbReference type="ARBA" id="ARBA00022927"/>
    </source>
</evidence>
<dbReference type="PANTHER" id="PTHR47554">
    <property type="entry name" value="SORTING NEXIN MVP1"/>
    <property type="match status" value="1"/>
</dbReference>
<evidence type="ECO:0000256" key="1">
    <source>
        <dbReference type="ARBA" id="ARBA00004287"/>
    </source>
</evidence>
<dbReference type="Pfam" id="PF19566">
    <property type="entry name" value="Snx8_BAR_dom"/>
    <property type="match status" value="1"/>
</dbReference>
<organism evidence="12 13">
    <name type="scientific">Sporidiobolus salmonicolor</name>
    <name type="common">Yeast-like fungus</name>
    <name type="synonym">Sporobolomyces salmonicolor</name>
    <dbReference type="NCBI Taxonomy" id="5005"/>
    <lineage>
        <taxon>Eukaryota</taxon>
        <taxon>Fungi</taxon>
        <taxon>Dikarya</taxon>
        <taxon>Basidiomycota</taxon>
        <taxon>Pucciniomycotina</taxon>
        <taxon>Microbotryomycetes</taxon>
        <taxon>Sporidiobolales</taxon>
        <taxon>Sporidiobolaceae</taxon>
        <taxon>Sporobolomyces</taxon>
    </lineage>
</organism>
<dbReference type="Gene3D" id="3.30.1520.10">
    <property type="entry name" value="Phox-like domain"/>
    <property type="match status" value="1"/>
</dbReference>
<evidence type="ECO:0000256" key="6">
    <source>
        <dbReference type="ARBA" id="ARBA00022490"/>
    </source>
</evidence>
<protein>
    <recommendedName>
        <fullName evidence="4">Sorting nexin MVP1</fullName>
    </recommendedName>
</protein>